<dbReference type="InterPro" id="IPR017871">
    <property type="entry name" value="ABC_transporter-like_CS"/>
</dbReference>
<dbReference type="SUPFAM" id="SSF52540">
    <property type="entry name" value="P-loop containing nucleoside triphosphate hydrolases"/>
    <property type="match status" value="1"/>
</dbReference>
<dbReference type="InterPro" id="IPR036640">
    <property type="entry name" value="ABC1_TM_sf"/>
</dbReference>
<keyword evidence="4 10" id="KW-0067">ATP-binding</keyword>
<dbReference type="Pfam" id="PF00664">
    <property type="entry name" value="ABC_membrane"/>
    <property type="match status" value="1"/>
</dbReference>
<dbReference type="Pfam" id="PF00005">
    <property type="entry name" value="ABC_tran"/>
    <property type="match status" value="1"/>
</dbReference>
<keyword evidence="6 7" id="KW-0472">Membrane</keyword>
<organism evidence="10 11">
    <name type="scientific">Senegalia massiliensis</name>
    <dbReference type="NCBI Taxonomy" id="1720316"/>
    <lineage>
        <taxon>Bacteria</taxon>
        <taxon>Bacillati</taxon>
        <taxon>Bacillota</taxon>
        <taxon>Clostridia</taxon>
        <taxon>Eubacteriales</taxon>
        <taxon>Clostridiaceae</taxon>
        <taxon>Senegalia</taxon>
    </lineage>
</organism>
<dbReference type="InterPro" id="IPR027417">
    <property type="entry name" value="P-loop_NTPase"/>
</dbReference>
<evidence type="ECO:0000256" key="2">
    <source>
        <dbReference type="ARBA" id="ARBA00022692"/>
    </source>
</evidence>
<keyword evidence="2 7" id="KW-0812">Transmembrane</keyword>
<dbReference type="InterPro" id="IPR039421">
    <property type="entry name" value="Type_1_exporter"/>
</dbReference>
<accession>A0A845R209</accession>
<dbReference type="PROSITE" id="PS00211">
    <property type="entry name" value="ABC_TRANSPORTER_1"/>
    <property type="match status" value="1"/>
</dbReference>
<dbReference type="Proteomes" id="UP000467132">
    <property type="component" value="Unassembled WGS sequence"/>
</dbReference>
<feature type="domain" description="ABC transmembrane type-1" evidence="9">
    <location>
        <begin position="27"/>
        <end position="300"/>
    </location>
</feature>
<dbReference type="GO" id="GO:0005886">
    <property type="term" value="C:plasma membrane"/>
    <property type="evidence" value="ECO:0007669"/>
    <property type="project" value="UniProtKB-SubCell"/>
</dbReference>
<dbReference type="InterPro" id="IPR011527">
    <property type="entry name" value="ABC1_TM_dom"/>
</dbReference>
<proteinExistence type="predicted"/>
<reference evidence="10 11" key="1">
    <citation type="submission" date="2018-08" db="EMBL/GenBank/DDBJ databases">
        <title>Murine metabolic-syndrome-specific gut microbial biobank.</title>
        <authorList>
            <person name="Liu C."/>
        </authorList>
    </citation>
    <scope>NUCLEOTIDE SEQUENCE [LARGE SCALE GENOMIC DNA]</scope>
    <source>
        <strain evidence="10 11">583</strain>
    </source>
</reference>
<feature type="transmembrane region" description="Helical" evidence="7">
    <location>
        <begin position="238"/>
        <end position="262"/>
    </location>
</feature>
<dbReference type="Gene3D" id="3.40.50.300">
    <property type="entry name" value="P-loop containing nucleotide triphosphate hydrolases"/>
    <property type="match status" value="1"/>
</dbReference>
<dbReference type="CDD" id="cd07346">
    <property type="entry name" value="ABC_6TM_exporters"/>
    <property type="match status" value="1"/>
</dbReference>
<evidence type="ECO:0000256" key="6">
    <source>
        <dbReference type="ARBA" id="ARBA00023136"/>
    </source>
</evidence>
<dbReference type="InterPro" id="IPR003593">
    <property type="entry name" value="AAA+_ATPase"/>
</dbReference>
<dbReference type="OrthoDB" id="9762778at2"/>
<dbReference type="EMBL" id="QXXA01000018">
    <property type="protein sequence ID" value="NBI08019.1"/>
    <property type="molecule type" value="Genomic_DNA"/>
</dbReference>
<feature type="transmembrane region" description="Helical" evidence="7">
    <location>
        <begin position="20"/>
        <end position="41"/>
    </location>
</feature>
<comment type="caution">
    <text evidence="10">The sequence shown here is derived from an EMBL/GenBank/DDBJ whole genome shotgun (WGS) entry which is preliminary data.</text>
</comment>
<dbReference type="PANTHER" id="PTHR43394:SF1">
    <property type="entry name" value="ATP-BINDING CASSETTE SUB-FAMILY B MEMBER 10, MITOCHONDRIAL"/>
    <property type="match status" value="1"/>
</dbReference>
<evidence type="ECO:0000313" key="10">
    <source>
        <dbReference type="EMBL" id="NBI08019.1"/>
    </source>
</evidence>
<keyword evidence="11" id="KW-1185">Reference proteome</keyword>
<evidence type="ECO:0000259" key="8">
    <source>
        <dbReference type="PROSITE" id="PS50893"/>
    </source>
</evidence>
<feature type="transmembrane region" description="Helical" evidence="7">
    <location>
        <begin position="136"/>
        <end position="153"/>
    </location>
</feature>
<protein>
    <submittedName>
        <fullName evidence="10">ABC transporter ATP-binding protein</fullName>
    </submittedName>
</protein>
<dbReference type="SMART" id="SM00382">
    <property type="entry name" value="AAA"/>
    <property type="match status" value="1"/>
</dbReference>
<evidence type="ECO:0000256" key="4">
    <source>
        <dbReference type="ARBA" id="ARBA00022840"/>
    </source>
</evidence>
<evidence type="ECO:0000313" key="11">
    <source>
        <dbReference type="Proteomes" id="UP000467132"/>
    </source>
</evidence>
<dbReference type="GO" id="GO:0015421">
    <property type="term" value="F:ABC-type oligopeptide transporter activity"/>
    <property type="evidence" value="ECO:0007669"/>
    <property type="project" value="TreeGrafter"/>
</dbReference>
<evidence type="ECO:0000256" key="5">
    <source>
        <dbReference type="ARBA" id="ARBA00022989"/>
    </source>
</evidence>
<dbReference type="GO" id="GO:0090374">
    <property type="term" value="P:oligopeptide export from mitochondrion"/>
    <property type="evidence" value="ECO:0007669"/>
    <property type="project" value="TreeGrafter"/>
</dbReference>
<feature type="transmembrane region" description="Helical" evidence="7">
    <location>
        <begin position="56"/>
        <end position="78"/>
    </location>
</feature>
<evidence type="ECO:0000259" key="9">
    <source>
        <dbReference type="PROSITE" id="PS50929"/>
    </source>
</evidence>
<keyword evidence="3" id="KW-0547">Nucleotide-binding</keyword>
<feature type="transmembrane region" description="Helical" evidence="7">
    <location>
        <begin position="159"/>
        <end position="176"/>
    </location>
</feature>
<dbReference type="RefSeq" id="WP_160198483.1">
    <property type="nucleotide sequence ID" value="NZ_QXXA01000018.1"/>
</dbReference>
<evidence type="ECO:0000256" key="7">
    <source>
        <dbReference type="SAM" id="Phobius"/>
    </source>
</evidence>
<dbReference type="SUPFAM" id="SSF90123">
    <property type="entry name" value="ABC transporter transmembrane region"/>
    <property type="match status" value="1"/>
</dbReference>
<dbReference type="Gene3D" id="1.20.1560.10">
    <property type="entry name" value="ABC transporter type 1, transmembrane domain"/>
    <property type="match status" value="1"/>
</dbReference>
<dbReference type="PROSITE" id="PS50893">
    <property type="entry name" value="ABC_TRANSPORTER_2"/>
    <property type="match status" value="1"/>
</dbReference>
<evidence type="ECO:0000256" key="3">
    <source>
        <dbReference type="ARBA" id="ARBA00022741"/>
    </source>
</evidence>
<dbReference type="PROSITE" id="PS50929">
    <property type="entry name" value="ABC_TM1F"/>
    <property type="match status" value="1"/>
</dbReference>
<evidence type="ECO:0000256" key="1">
    <source>
        <dbReference type="ARBA" id="ARBA00004651"/>
    </source>
</evidence>
<dbReference type="GO" id="GO:0005524">
    <property type="term" value="F:ATP binding"/>
    <property type="evidence" value="ECO:0007669"/>
    <property type="project" value="UniProtKB-KW"/>
</dbReference>
<dbReference type="GO" id="GO:0016887">
    <property type="term" value="F:ATP hydrolysis activity"/>
    <property type="evidence" value="ECO:0007669"/>
    <property type="project" value="InterPro"/>
</dbReference>
<feature type="transmembrane region" description="Helical" evidence="7">
    <location>
        <begin position="274"/>
        <end position="293"/>
    </location>
</feature>
<gene>
    <name evidence="10" type="ORF">D3Z33_14245</name>
</gene>
<dbReference type="FunFam" id="3.40.50.300:FF:001443">
    <property type="entry name" value="ABC transporter, ATP-binding protein"/>
    <property type="match status" value="1"/>
</dbReference>
<sequence>MISMIKSVIGEDAKKLRLPILLMFLDSVGFMVFIGVLYNVLMDINNNSFSMDKVKMYTVILIIAFVFRCIMVSVGYKLNHLRGSDIIKDMRVSLGDHIRSLNLGYFNKNSIGNLMSILTSDVTEFERILTHSLGEIIKAVVLIPYITVISFFIDTKIALAQLITIVIGIPILKISGNMAQKFGLRKRAVLSDVISRIIEYINGVKVFKAHNQTGDKFKRLESSFKNFKKESIMIELSVAPFVLAFQILSDFILPVVLLVGTYTLLGGSINEKTLITFLIISLSLTNILKSLSLQYPQYKTLKLSAKKINDAYAKKPLQYSTDNVNFKNFDIEFKNVSFAYEKDKQILKGINFKAKEGTTTALVGPSGSGKTTITSLIARFWDNDSGEIQIGGNNITKVNPDYLLKQMSVVFQDVYLLNDTVLNNIKLGKPDAKYEEVVRAAKLANCHDFIEDFKDKYDTMIGEGGSTLSGGEKQRISIARAILKDSPIILLDEATASLDADNEIEIQRSLQKLTEGKTVIVIAHKLNTIVNADQIIVLNNGEIEEIGNHEKLVKNKKRYYNMYKEQEKAKGWAV</sequence>
<dbReference type="PANTHER" id="PTHR43394">
    <property type="entry name" value="ATP-DEPENDENT PERMEASE MDL1, MITOCHONDRIAL"/>
    <property type="match status" value="1"/>
</dbReference>
<name>A0A845R209_9CLOT</name>
<dbReference type="AlphaFoldDB" id="A0A845R209"/>
<feature type="domain" description="ABC transporter" evidence="8">
    <location>
        <begin position="331"/>
        <end position="565"/>
    </location>
</feature>
<comment type="subcellular location">
    <subcellularLocation>
        <location evidence="1">Cell membrane</location>
        <topology evidence="1">Multi-pass membrane protein</topology>
    </subcellularLocation>
</comment>
<dbReference type="InterPro" id="IPR003439">
    <property type="entry name" value="ABC_transporter-like_ATP-bd"/>
</dbReference>
<keyword evidence="5 7" id="KW-1133">Transmembrane helix</keyword>